<feature type="region of interest" description="Disordered" evidence="5">
    <location>
        <begin position="319"/>
        <end position="347"/>
    </location>
</feature>
<dbReference type="SUPFAM" id="SSF141072">
    <property type="entry name" value="CalX-like"/>
    <property type="match status" value="9"/>
</dbReference>
<dbReference type="GO" id="GO:0030001">
    <property type="term" value="P:metal ion transport"/>
    <property type="evidence" value="ECO:0007669"/>
    <property type="project" value="TreeGrafter"/>
</dbReference>
<keyword evidence="4" id="KW-0406">Ion transport</keyword>
<keyword evidence="2" id="KW-0677">Repeat</keyword>
<evidence type="ECO:0000256" key="1">
    <source>
        <dbReference type="ARBA" id="ARBA00022729"/>
    </source>
</evidence>
<keyword evidence="4" id="KW-0813">Transport</keyword>
<dbReference type="Pfam" id="PF03160">
    <property type="entry name" value="Calx-beta"/>
    <property type="match status" value="6"/>
</dbReference>
<gene>
    <name evidence="7" type="ORF">C8N46_1011</name>
</gene>
<protein>
    <submittedName>
        <fullName evidence="7">Calx-beta domain-containing protein</fullName>
    </submittedName>
</protein>
<proteinExistence type="predicted"/>
<evidence type="ECO:0000259" key="6">
    <source>
        <dbReference type="PROSITE" id="PS50222"/>
    </source>
</evidence>
<feature type="region of interest" description="Disordered" evidence="5">
    <location>
        <begin position="985"/>
        <end position="1004"/>
    </location>
</feature>
<feature type="compositionally biased region" description="Acidic residues" evidence="5">
    <location>
        <begin position="337"/>
        <end position="347"/>
    </location>
</feature>
<evidence type="ECO:0000256" key="4">
    <source>
        <dbReference type="ARBA" id="ARBA00023065"/>
    </source>
</evidence>
<evidence type="ECO:0000313" key="8">
    <source>
        <dbReference type="Proteomes" id="UP000244090"/>
    </source>
</evidence>
<dbReference type="RefSeq" id="WP_211314467.1">
    <property type="nucleotide sequence ID" value="NZ_QBKT01000001.1"/>
</dbReference>
<dbReference type="PROSITE" id="PS00018">
    <property type="entry name" value="EF_HAND_1"/>
    <property type="match status" value="2"/>
</dbReference>
<reference evidence="7 8" key="1">
    <citation type="submission" date="2018-04" db="EMBL/GenBank/DDBJ databases">
        <title>Genomic Encyclopedia of Archaeal and Bacterial Type Strains, Phase II (KMG-II): from individual species to whole genera.</title>
        <authorList>
            <person name="Goeker M."/>
        </authorList>
    </citation>
    <scope>NUCLEOTIDE SEQUENCE [LARGE SCALE GENOMIC DNA]</scope>
    <source>
        <strain evidence="7 8">DSM 25731</strain>
    </source>
</reference>
<dbReference type="InterPro" id="IPR018247">
    <property type="entry name" value="EF_Hand_1_Ca_BS"/>
</dbReference>
<dbReference type="Gene3D" id="2.60.40.2030">
    <property type="match status" value="9"/>
</dbReference>
<dbReference type="SMART" id="SM00237">
    <property type="entry name" value="Calx_beta"/>
    <property type="match status" value="9"/>
</dbReference>
<feature type="compositionally biased region" description="Polar residues" evidence="5">
    <location>
        <begin position="319"/>
        <end position="335"/>
    </location>
</feature>
<dbReference type="GO" id="GO:0005509">
    <property type="term" value="F:calcium ion binding"/>
    <property type="evidence" value="ECO:0007669"/>
    <property type="project" value="InterPro"/>
</dbReference>
<dbReference type="GO" id="GO:0007154">
    <property type="term" value="P:cell communication"/>
    <property type="evidence" value="ECO:0007669"/>
    <property type="project" value="InterPro"/>
</dbReference>
<dbReference type="Proteomes" id="UP000244090">
    <property type="component" value="Unassembled WGS sequence"/>
</dbReference>
<dbReference type="InterPro" id="IPR003644">
    <property type="entry name" value="Calx_beta"/>
</dbReference>
<feature type="non-terminal residue" evidence="7">
    <location>
        <position position="2291"/>
    </location>
</feature>
<dbReference type="PANTHER" id="PTHR11878:SF65">
    <property type="entry name" value="NA_CA-EXCHANGE PROTEIN, ISOFORM G"/>
    <property type="match status" value="1"/>
</dbReference>
<feature type="domain" description="EF-hand" evidence="6">
    <location>
        <begin position="1006"/>
        <end position="1041"/>
    </location>
</feature>
<dbReference type="InterPro" id="IPR051171">
    <property type="entry name" value="CaCA"/>
</dbReference>
<dbReference type="Pfam" id="PF17963">
    <property type="entry name" value="Big_9"/>
    <property type="match status" value="1"/>
</dbReference>
<dbReference type="InterPro" id="IPR038081">
    <property type="entry name" value="CalX-like_sf"/>
</dbReference>
<dbReference type="EMBL" id="QBKT01000001">
    <property type="protein sequence ID" value="PTX63406.1"/>
    <property type="molecule type" value="Genomic_DNA"/>
</dbReference>
<accession>A0A2T6C520</accession>
<evidence type="ECO:0000256" key="3">
    <source>
        <dbReference type="ARBA" id="ARBA00022837"/>
    </source>
</evidence>
<evidence type="ECO:0000256" key="2">
    <source>
        <dbReference type="ARBA" id="ARBA00022737"/>
    </source>
</evidence>
<dbReference type="GO" id="GO:0016020">
    <property type="term" value="C:membrane"/>
    <property type="evidence" value="ECO:0007669"/>
    <property type="project" value="InterPro"/>
</dbReference>
<evidence type="ECO:0000313" key="7">
    <source>
        <dbReference type="EMBL" id="PTX63406.1"/>
    </source>
</evidence>
<dbReference type="PROSITE" id="PS50222">
    <property type="entry name" value="EF_HAND_2"/>
    <property type="match status" value="1"/>
</dbReference>
<keyword evidence="8" id="KW-1185">Reference proteome</keyword>
<organism evidence="7 8">
    <name type="scientific">Kordia periserrulae</name>
    <dbReference type="NCBI Taxonomy" id="701523"/>
    <lineage>
        <taxon>Bacteria</taxon>
        <taxon>Pseudomonadati</taxon>
        <taxon>Bacteroidota</taxon>
        <taxon>Flavobacteriia</taxon>
        <taxon>Flavobacteriales</taxon>
        <taxon>Flavobacteriaceae</taxon>
        <taxon>Kordia</taxon>
    </lineage>
</organism>
<dbReference type="PANTHER" id="PTHR11878">
    <property type="entry name" value="SODIUM/CALCIUM EXCHANGER"/>
    <property type="match status" value="1"/>
</dbReference>
<name>A0A2T6C520_9FLAO</name>
<feature type="region of interest" description="Disordered" evidence="5">
    <location>
        <begin position="537"/>
        <end position="557"/>
    </location>
</feature>
<keyword evidence="1" id="KW-0732">Signal</keyword>
<evidence type="ECO:0000256" key="5">
    <source>
        <dbReference type="SAM" id="MobiDB-lite"/>
    </source>
</evidence>
<keyword evidence="3" id="KW-0106">Calcium</keyword>
<sequence length="2291" mass="233552">MTKTTRRQSVEGITLCGLHFASFEKMKMSLLLFAMLFSVLFNQSFSQNISPTNGQATPCGNCAPPGWADTGGTPDVSNSTTVAGPGAGLGEGETWTNAPVPLPPNGHTTWITVRDVGTLAVEESITTTITGLTIGRTYELVIYSNSTLAPTYSPQYIDFYQVQIQGFGQINITQTGQETWQTSRFRFTAAATSRTFTFSPGANMGNNTANLESVNLSVSLNAINTVPVADDNSTTTAFETPVSFNVVSTDVDFDGSIVNSTVDLDPGTAGIQNTNTTAEGSWSVDANGVVTFTPNAGFFGDATLNYTVQDDYTQDGQSLRATSNEATLTVTTSPPDSDGDGVNDLVDEDDDNDGILDTQELCGTNPVPLNPDSVIRIEIDLDQFSTEVGWSLSLGGTPIASQPTGTYGTGNVTVSQDITVTENGNYFFSITDTFGDGIQGNSYRILVDGVIVVNRTFGSPTDTTTFSQSDNFLVNTIVTNPFSCLSDDPSGDADGDGTINYQDADYCALNFNGVCASLDTDNDGIIDSLDTDSDGDGCADALEAGHTDDDDDGVLGTSPVTVNPADGRVTGQGGYTGTNVAVTNAGNSVACDVCGLDTASVTSVFCNDNGTPFDDSDDTFSFYISPSGDFLGPSYTVSGDISQANISYNTPVQFGPFPISGGNIVFTVTDDADATCQLVDVTVTPPATCSASSSVDTDGDGVTDNIDIDNDNDGIIDDNENVCVSRDLTSGSWTGSNPYINTAGTNTVTFGSTIPAGGAINYAPNGTMTTGAFFSDPAVQGANSLQLSVTWDTSAEPLDAAGNDRVVGTVTITFASPTYNPIIHIDRLGGNTQVPSGDYISNSSLWTLQNANLSMAKISGNNQLIVNSKQFYRETSQDLGPGIPIVLSGDADTSGGLGTAAGSIQVYGIVSTLTFEVTGEGPDGNGTDVLEFVFDSCAVVDTDNDTIPDFLDTDSDGDGCPDAIEGGDNLTAADVDGSDMLNGPVNTSTGVPNNVNTTTGQAVGTSQDNTAFDAFGQCDQDNDGVVDANDICNGYDDTADNDGDLVPDGCDLDDDNDGILDVDEFDCSPGFVDLGQTFNNNTDDPVVVNNIYPYNGVDVNATFDLQGSATWNSGVQNATAVGVTGELIDIQPNNTDFANGDTAIYTFTFSQPVYNVNYKLGGLDNQDRADFSAENSGVIAPVTLTDINLGANGTFTGQSVVSAASAGNAPNNSIALSIDGPITSFTIEVGKNNVSSNNITLQVYELSYCIDQNSDADGIPDHLDTDSDGDGCADAIEGAGTFIVTDLVNPGTDDSLGDNVDGNGIPQVSGSSAQQGTTVAVTDSGDTSACILPAFSIGDVTVAEDAGTASVPVSIDNPSSVDTVVSITTVDNSATDPADYTTTTVTATIPAGQTTVNVSVPITDDLVGEPTEDFTVSGTVTSGNTSNASDSGIVTITDNDTPGFSIGDVTVAEDAGTASVPVSIDNPSSVDTVVSITTVDNSATDPNDYTTTTVTATIPAGQTTVNVSVPITDDLVGEPTEDFTVSGTVTSGNTSNASDSGIVTITDNDTPGFSIGDVTVAEDAGTASVPVSIDNPSSVDTVVSITTVDNSATDPNDYTTTTVTATIPAGQTTVNVSVPITDDLVGEPTEDFTVSGTVVSGNTSNASDSGIVTITDNDTPGFSIGDVTVAEDAGTASVPVSIDNPSSVDTVVSITTVDNSATDPNDYTTTTVTATIPAGQTTVNVSVPITDDLVGEPTEDFTVSGTVTSGNTSNASDTGIVTITDNDTPAFSIGDVTVAEDAGTVSVPVSIDNPSSVDTVVSITTVDNSATDPADYTTTTVTATIPAGQTTVNVSVPITDDLVGEPTEDFTVSGTVTSGNTSNASDTGIVTITDNDTPGFSIGDVTVAEDAGTASVPVSIDNPSSVDTVVSITTVDNSATDPADYTTTTVTATIPAGQTTVNVSVPITDDLVGEPTEDFTVSGTVVSGNTSNASDSGIVTITDNDTPGFSIGDVTIAEDAGTASVPVSIDNPSSVDTVVSITTVDNSATDPADYTTTTVTATIPAGQTTVNVSVPITDDLVGEPTEDFTVSGTVTSGNTSNASDSGTVTITDNDTPAFSIGDVTVAEDAGTASVPVSIDNPSSVDTVVSITTVDNSATDPADYTTTTVTATIPAGQTTVNVSVPITDDLVGEPTEDFTVSGTVTSGNTSNASDTGIVTITDNDTPAFSIGDVTVAEDAGTASVPVSIDNPSSVDTVVSITTVDNSATDPADYTTTTVTATIPAGQTTVNVSVPITDDLVGEPTEDFTVSGT</sequence>
<feature type="compositionally biased region" description="Low complexity" evidence="5">
    <location>
        <begin position="985"/>
        <end position="1000"/>
    </location>
</feature>
<comment type="caution">
    <text evidence="7">The sequence shown here is derived from an EMBL/GenBank/DDBJ whole genome shotgun (WGS) entry which is preliminary data.</text>
</comment>
<dbReference type="InterPro" id="IPR002048">
    <property type="entry name" value="EF_hand_dom"/>
</dbReference>